<comment type="caution">
    <text evidence="1">The sequence shown here is derived from an EMBL/GenBank/DDBJ whole genome shotgun (WGS) entry which is preliminary data.</text>
</comment>
<dbReference type="AlphaFoldDB" id="A0A838CTS4"/>
<protein>
    <submittedName>
        <fullName evidence="1">Uncharacterized protein</fullName>
    </submittedName>
</protein>
<evidence type="ECO:0000313" key="1">
    <source>
        <dbReference type="EMBL" id="MBA2175344.1"/>
    </source>
</evidence>
<accession>A0A838CTS4</accession>
<proteinExistence type="predicted"/>
<dbReference type="EMBL" id="JACEFG010000002">
    <property type="protein sequence ID" value="MBA2175344.1"/>
    <property type="molecule type" value="Genomic_DNA"/>
</dbReference>
<dbReference type="RefSeq" id="WP_181472363.1">
    <property type="nucleotide sequence ID" value="NZ_JACEFG010000002.1"/>
</dbReference>
<name>A0A838CTS4_9BACI</name>
<dbReference type="Proteomes" id="UP000571017">
    <property type="component" value="Unassembled WGS sequence"/>
</dbReference>
<evidence type="ECO:0000313" key="2">
    <source>
        <dbReference type="Proteomes" id="UP000571017"/>
    </source>
</evidence>
<sequence>MRNKMVFTRDATQMNIHLKERPTSAQSPYTMCDLSALIQQFSQLRLRNGWRIISEDGEIYAESAAGTQLVNFMDVVSGDESAFSYLQAASMYHVIRSFGPEESVPIESILDDAWVRQLDLFGYWPFEHAMRSLNPIFFYDSLDHPVVIFFTHQKDGAECIAKHIHRFAKVGYGMKYHARPFATLKASS</sequence>
<organism evidence="1 2">
    <name type="scientific">Halobacillus locisalis</name>
    <dbReference type="NCBI Taxonomy" id="220753"/>
    <lineage>
        <taxon>Bacteria</taxon>
        <taxon>Bacillati</taxon>
        <taxon>Bacillota</taxon>
        <taxon>Bacilli</taxon>
        <taxon>Bacillales</taxon>
        <taxon>Bacillaceae</taxon>
        <taxon>Halobacillus</taxon>
    </lineage>
</organism>
<reference evidence="1 2" key="1">
    <citation type="journal article" date="2004" name="Extremophiles">
        <title>Halobacillus locisalis sp. nov., a halophilic bacterium isolated from a marine solar saltern of the Yellow Sea in Korea.</title>
        <authorList>
            <person name="Yoon J.H."/>
            <person name="Kang K.H."/>
            <person name="Oh T.K."/>
            <person name="Park Y.H."/>
        </authorList>
    </citation>
    <scope>NUCLEOTIDE SEQUENCE [LARGE SCALE GENOMIC DNA]</scope>
    <source>
        <strain evidence="1 2">KCTC 3788</strain>
    </source>
</reference>
<gene>
    <name evidence="1" type="ORF">H0266_10590</name>
</gene>
<keyword evidence="2" id="KW-1185">Reference proteome</keyword>